<dbReference type="EMBL" id="MH626731">
    <property type="protein sequence ID" value="AYV99174.1"/>
    <property type="molecule type" value="mRNA"/>
</dbReference>
<comment type="subcellular location">
    <subcellularLocation>
        <location evidence="1">Nucleus</location>
    </subcellularLocation>
</comment>
<dbReference type="Pfam" id="PF25879">
    <property type="entry name" value="WHD_LYAR"/>
    <property type="match status" value="1"/>
</dbReference>
<sequence>MDCSKEFWGNDYASHTSCVSENEKYGGINYIAKENRGQKRQEEWVTLLKDKVASTKGINPQLKNLFDRLLQYNNIPRKKGKFLNFLKNSKLGNEALAAEAWTYFEEVQQILARRQNGQNNQASQNNTDSQKTEEDGNSAAQVDSTTAPEATEEEEPQRKSKRERKEERQKKQTKVQKKDKRKRPVEDEGETQETEKPKKKKKKKAAAEEEDEKANQENMEPENAENGMDESMAQEGEDSEGTGGHSPFKWKKAIHTILKDAPEEGMKMKKLKRKLFALYVESKSEAAHRKSDVEIDALISKKLQRRNDKYVVVKDRVKLKNSS</sequence>
<dbReference type="InterPro" id="IPR014898">
    <property type="entry name" value="Znf_C2H2_LYAR"/>
</dbReference>
<dbReference type="InterPro" id="IPR036236">
    <property type="entry name" value="Znf_C2H2_sf"/>
</dbReference>
<dbReference type="GO" id="GO:0000122">
    <property type="term" value="P:negative regulation of transcription by RNA polymerase II"/>
    <property type="evidence" value="ECO:0007669"/>
    <property type="project" value="TreeGrafter"/>
</dbReference>
<evidence type="ECO:0000313" key="10">
    <source>
        <dbReference type="EMBL" id="AYV99174.1"/>
    </source>
</evidence>
<proteinExistence type="evidence at transcript level"/>
<evidence type="ECO:0000256" key="4">
    <source>
        <dbReference type="ARBA" id="ARBA00022771"/>
    </source>
</evidence>
<keyword evidence="4" id="KW-0863">Zinc-finger</keyword>
<dbReference type="AlphaFoldDB" id="A0A3G5BHB0"/>
<feature type="region of interest" description="Disordered" evidence="7">
    <location>
        <begin position="115"/>
        <end position="248"/>
    </location>
</feature>
<dbReference type="PANTHER" id="PTHR13100:SF10">
    <property type="entry name" value="CELL GROWTH-REGULATING NUCLEOLAR PROTEIN"/>
    <property type="match status" value="1"/>
</dbReference>
<dbReference type="GO" id="GO:0005730">
    <property type="term" value="C:nucleolus"/>
    <property type="evidence" value="ECO:0007669"/>
    <property type="project" value="TreeGrafter"/>
</dbReference>
<evidence type="ECO:0000256" key="7">
    <source>
        <dbReference type="SAM" id="MobiDB-lite"/>
    </source>
</evidence>
<feature type="domain" description="Cell growth-regulating nucleolar protein-like winged helix" evidence="9">
    <location>
        <begin position="247"/>
        <end position="321"/>
    </location>
</feature>
<evidence type="ECO:0000259" key="9">
    <source>
        <dbReference type="Pfam" id="PF25879"/>
    </source>
</evidence>
<keyword evidence="2" id="KW-0479">Metal-binding</keyword>
<feature type="compositionally biased region" description="Basic residues" evidence="7">
    <location>
        <begin position="171"/>
        <end position="183"/>
    </location>
</feature>
<dbReference type="Pfam" id="PF08790">
    <property type="entry name" value="zf-LYAR"/>
    <property type="match status" value="1"/>
</dbReference>
<organism evidence="10">
    <name type="scientific">Macrobrachium rosenbergii</name>
    <name type="common">Giant fresh water prawn</name>
    <dbReference type="NCBI Taxonomy" id="79674"/>
    <lineage>
        <taxon>Eukaryota</taxon>
        <taxon>Metazoa</taxon>
        <taxon>Ecdysozoa</taxon>
        <taxon>Arthropoda</taxon>
        <taxon>Crustacea</taxon>
        <taxon>Multicrustacea</taxon>
        <taxon>Malacostraca</taxon>
        <taxon>Eumalacostraca</taxon>
        <taxon>Eucarida</taxon>
        <taxon>Decapoda</taxon>
        <taxon>Pleocyemata</taxon>
        <taxon>Caridea</taxon>
        <taxon>Palaemonoidea</taxon>
        <taxon>Palaemonidae</taxon>
        <taxon>Macrobrachium</taxon>
    </lineage>
</organism>
<feature type="domain" description="Zinc finger C2H2 LYAR-type" evidence="8">
    <location>
        <begin position="1"/>
        <end position="25"/>
    </location>
</feature>
<dbReference type="GO" id="GO:0008270">
    <property type="term" value="F:zinc ion binding"/>
    <property type="evidence" value="ECO:0007669"/>
    <property type="project" value="UniProtKB-KW"/>
</dbReference>
<accession>A0A3G5BHB0</accession>
<evidence type="ECO:0000256" key="5">
    <source>
        <dbReference type="ARBA" id="ARBA00022833"/>
    </source>
</evidence>
<evidence type="ECO:0000259" key="8">
    <source>
        <dbReference type="Pfam" id="PF08790"/>
    </source>
</evidence>
<evidence type="ECO:0000256" key="2">
    <source>
        <dbReference type="ARBA" id="ARBA00022723"/>
    </source>
</evidence>
<dbReference type="InterPro" id="IPR058719">
    <property type="entry name" value="WHD_LYAR"/>
</dbReference>
<protein>
    <submittedName>
        <fullName evidence="10">Cell growth-regulating nucleolar protein</fullName>
    </submittedName>
</protein>
<dbReference type="GO" id="GO:0006364">
    <property type="term" value="P:rRNA processing"/>
    <property type="evidence" value="ECO:0007669"/>
    <property type="project" value="TreeGrafter"/>
</dbReference>
<evidence type="ECO:0000256" key="3">
    <source>
        <dbReference type="ARBA" id="ARBA00022737"/>
    </source>
</evidence>
<reference evidence="10" key="1">
    <citation type="submission" date="2018-07" db="EMBL/GenBank/DDBJ databases">
        <authorList>
            <person name="Jariyapong P."/>
        </authorList>
    </citation>
    <scope>NUCLEOTIDE SEQUENCE</scope>
    <source>
        <tissue evidence="10">Haematopoietic</tissue>
    </source>
</reference>
<name>A0A3G5BHB0_MACRS</name>
<dbReference type="PANTHER" id="PTHR13100">
    <property type="entry name" value="CELL GROWTH-REGULATING NUCLEOLAR PROTEIN LYAR"/>
    <property type="match status" value="1"/>
</dbReference>
<feature type="compositionally biased region" description="Low complexity" evidence="7">
    <location>
        <begin position="115"/>
        <end position="126"/>
    </location>
</feature>
<dbReference type="InterPro" id="IPR039999">
    <property type="entry name" value="LYAR"/>
</dbReference>
<keyword evidence="5" id="KW-0862">Zinc</keyword>
<keyword evidence="6" id="KW-0539">Nucleus</keyword>
<dbReference type="GO" id="GO:0003677">
    <property type="term" value="F:DNA binding"/>
    <property type="evidence" value="ECO:0007669"/>
    <property type="project" value="InterPro"/>
</dbReference>
<keyword evidence="3" id="KW-0677">Repeat</keyword>
<dbReference type="SUPFAM" id="SSF57667">
    <property type="entry name" value="beta-beta-alpha zinc fingers"/>
    <property type="match status" value="1"/>
</dbReference>
<evidence type="ECO:0000256" key="6">
    <source>
        <dbReference type="ARBA" id="ARBA00023242"/>
    </source>
</evidence>
<evidence type="ECO:0000256" key="1">
    <source>
        <dbReference type="ARBA" id="ARBA00004123"/>
    </source>
</evidence>